<name>A0A1L9TWT1_9EURO</name>
<dbReference type="InterPro" id="IPR053112">
    <property type="entry name" value="Fungal_Dehydratase/Hydratase"/>
</dbReference>
<keyword evidence="3" id="KW-1185">Reference proteome</keyword>
<evidence type="ECO:0000313" key="2">
    <source>
        <dbReference type="EMBL" id="OJJ63901.1"/>
    </source>
</evidence>
<dbReference type="SUPFAM" id="SSF159245">
    <property type="entry name" value="AttH-like"/>
    <property type="match status" value="1"/>
</dbReference>
<reference evidence="3" key="1">
    <citation type="journal article" date="2017" name="Genome Biol.">
        <title>Comparative genomics reveals high biological diversity and specific adaptations in the industrially and medically important fungal genus Aspergillus.</title>
        <authorList>
            <person name="de Vries R.P."/>
            <person name="Riley R."/>
            <person name="Wiebenga A."/>
            <person name="Aguilar-Osorio G."/>
            <person name="Amillis S."/>
            <person name="Uchima C.A."/>
            <person name="Anderluh G."/>
            <person name="Asadollahi M."/>
            <person name="Askin M."/>
            <person name="Barry K."/>
            <person name="Battaglia E."/>
            <person name="Bayram O."/>
            <person name="Benocci T."/>
            <person name="Braus-Stromeyer S.A."/>
            <person name="Caldana C."/>
            <person name="Canovas D."/>
            <person name="Cerqueira G.C."/>
            <person name="Chen F."/>
            <person name="Chen W."/>
            <person name="Choi C."/>
            <person name="Clum A."/>
            <person name="Dos Santos R.A."/>
            <person name="Damasio A.R."/>
            <person name="Diallinas G."/>
            <person name="Emri T."/>
            <person name="Fekete E."/>
            <person name="Flipphi M."/>
            <person name="Freyberg S."/>
            <person name="Gallo A."/>
            <person name="Gournas C."/>
            <person name="Habgood R."/>
            <person name="Hainaut M."/>
            <person name="Harispe M.L."/>
            <person name="Henrissat B."/>
            <person name="Hilden K.S."/>
            <person name="Hope R."/>
            <person name="Hossain A."/>
            <person name="Karabika E."/>
            <person name="Karaffa L."/>
            <person name="Karanyi Z."/>
            <person name="Krasevec N."/>
            <person name="Kuo A."/>
            <person name="Kusch H."/>
            <person name="LaButti K."/>
            <person name="Lagendijk E.L."/>
            <person name="Lapidus A."/>
            <person name="Levasseur A."/>
            <person name="Lindquist E."/>
            <person name="Lipzen A."/>
            <person name="Logrieco A.F."/>
            <person name="MacCabe A."/>
            <person name="Maekelae M.R."/>
            <person name="Malavazi I."/>
            <person name="Melin P."/>
            <person name="Meyer V."/>
            <person name="Mielnichuk N."/>
            <person name="Miskei M."/>
            <person name="Molnar A.P."/>
            <person name="Mule G."/>
            <person name="Ngan C.Y."/>
            <person name="Orejas M."/>
            <person name="Orosz E."/>
            <person name="Ouedraogo J.P."/>
            <person name="Overkamp K.M."/>
            <person name="Park H.-S."/>
            <person name="Perrone G."/>
            <person name="Piumi F."/>
            <person name="Punt P.J."/>
            <person name="Ram A.F."/>
            <person name="Ramon A."/>
            <person name="Rauscher S."/>
            <person name="Record E."/>
            <person name="Riano-Pachon D.M."/>
            <person name="Robert V."/>
            <person name="Roehrig J."/>
            <person name="Ruller R."/>
            <person name="Salamov A."/>
            <person name="Salih N.S."/>
            <person name="Samson R.A."/>
            <person name="Sandor E."/>
            <person name="Sanguinetti M."/>
            <person name="Schuetze T."/>
            <person name="Sepcic K."/>
            <person name="Shelest E."/>
            <person name="Sherlock G."/>
            <person name="Sophianopoulou V."/>
            <person name="Squina F.M."/>
            <person name="Sun H."/>
            <person name="Susca A."/>
            <person name="Todd R.B."/>
            <person name="Tsang A."/>
            <person name="Unkles S.E."/>
            <person name="van de Wiele N."/>
            <person name="van Rossen-Uffink D."/>
            <person name="Oliveira J.V."/>
            <person name="Vesth T.C."/>
            <person name="Visser J."/>
            <person name="Yu J.-H."/>
            <person name="Zhou M."/>
            <person name="Andersen M.R."/>
            <person name="Archer D.B."/>
            <person name="Baker S.E."/>
            <person name="Benoit I."/>
            <person name="Brakhage A.A."/>
            <person name="Braus G.H."/>
            <person name="Fischer R."/>
            <person name="Frisvad J.C."/>
            <person name="Goldman G.H."/>
            <person name="Houbraken J."/>
            <person name="Oakley B."/>
            <person name="Pocsi I."/>
            <person name="Scazzocchio C."/>
            <person name="Seiboth B."/>
            <person name="vanKuyk P.A."/>
            <person name="Wortman J."/>
            <person name="Dyer P.S."/>
            <person name="Grigoriev I.V."/>
        </authorList>
    </citation>
    <scope>NUCLEOTIDE SEQUENCE [LARGE SCALE GENOMIC DNA]</scope>
    <source>
        <strain evidence="3">CBS 593.65</strain>
    </source>
</reference>
<evidence type="ECO:0000313" key="3">
    <source>
        <dbReference type="Proteomes" id="UP000184356"/>
    </source>
</evidence>
<dbReference type="GeneID" id="63760295"/>
<feature type="chain" id="PRO_5009887683" description="AttH domain-containing protein" evidence="1">
    <location>
        <begin position="18"/>
        <end position="359"/>
    </location>
</feature>
<dbReference type="PANTHER" id="PTHR40617">
    <property type="entry name" value="TERPENE CYCLASE ASQC"/>
    <property type="match status" value="1"/>
</dbReference>
<dbReference type="AlphaFoldDB" id="A0A1L9TWT1"/>
<protein>
    <recommendedName>
        <fullName evidence="4">AttH domain-containing protein</fullName>
    </recommendedName>
</protein>
<gene>
    <name evidence="2" type="ORF">ASPSYDRAFT_25941</name>
</gene>
<dbReference type="Proteomes" id="UP000184356">
    <property type="component" value="Unassembled WGS sequence"/>
</dbReference>
<evidence type="ECO:0000256" key="1">
    <source>
        <dbReference type="SAM" id="SignalP"/>
    </source>
</evidence>
<dbReference type="VEuPathDB" id="FungiDB:ASPSYDRAFT_25941"/>
<organism evidence="2 3">
    <name type="scientific">Aspergillus sydowii CBS 593.65</name>
    <dbReference type="NCBI Taxonomy" id="1036612"/>
    <lineage>
        <taxon>Eukaryota</taxon>
        <taxon>Fungi</taxon>
        <taxon>Dikarya</taxon>
        <taxon>Ascomycota</taxon>
        <taxon>Pezizomycotina</taxon>
        <taxon>Eurotiomycetes</taxon>
        <taxon>Eurotiomycetidae</taxon>
        <taxon>Eurotiales</taxon>
        <taxon>Aspergillaceae</taxon>
        <taxon>Aspergillus</taxon>
        <taxon>Aspergillus subgen. Nidulantes</taxon>
    </lineage>
</organism>
<feature type="signal peptide" evidence="1">
    <location>
        <begin position="1"/>
        <end position="17"/>
    </location>
</feature>
<dbReference type="STRING" id="1036612.A0A1L9TWT1"/>
<accession>A0A1L9TWT1</accession>
<sequence>MDLTLWCLLLCIAQSLGYSFVPDDTQAIVDPRIPVLYDISASQTLPYAKAPISGFWASSFLTASNGSQYFLASGLVASQSVSAYGASVLDLTTLKRNAYFRPASFSNTNLERFNFTTQEYEFSGLPPDNLNMKLRSSTEYVRFDVTIHATSPAFYYCGTGAYNYVNDTMYNWAFPASKSSGRILFPSPNNNSSNTTPERVDINPSASLTWYDRVWGAAELRHGNSTFFNLYFDNSDLILWAPLVDSYDPPFISRSSNLRSRGQSWHQLIAVDLFEVGTGDAVWTSPRTGLQYPQEWKVGVEGRGELVVKSIVGDQEFAVEGAHGEGGATYIGFVTFEGVFDGDSVTGFGGVELRMTALM</sequence>
<dbReference type="InterPro" id="IPR023374">
    <property type="entry name" value="AttH-like_dom_sf"/>
</dbReference>
<dbReference type="RefSeq" id="XP_040707707.1">
    <property type="nucleotide sequence ID" value="XM_040844222.1"/>
</dbReference>
<evidence type="ECO:0008006" key="4">
    <source>
        <dbReference type="Google" id="ProtNLM"/>
    </source>
</evidence>
<dbReference type="OrthoDB" id="5295747at2759"/>
<dbReference type="EMBL" id="KV878582">
    <property type="protein sequence ID" value="OJJ63901.1"/>
    <property type="molecule type" value="Genomic_DNA"/>
</dbReference>
<dbReference type="PANTHER" id="PTHR40617:SF1">
    <property type="entry name" value="ATTH DOMAIN-CONTAINING PROTEIN-RELATED"/>
    <property type="match status" value="1"/>
</dbReference>
<proteinExistence type="predicted"/>
<keyword evidence="1" id="KW-0732">Signal</keyword>
<dbReference type="Gene3D" id="2.40.370.10">
    <property type="entry name" value="AttH-like domain"/>
    <property type="match status" value="1"/>
</dbReference>